<dbReference type="Gene3D" id="1.10.510.10">
    <property type="entry name" value="Transferase(Phosphotransferase) domain 1"/>
    <property type="match status" value="1"/>
</dbReference>
<dbReference type="EMBL" id="FAOZ01000038">
    <property type="protein sequence ID" value="CUU60300.1"/>
    <property type="molecule type" value="Genomic_DNA"/>
</dbReference>
<keyword evidence="11" id="KW-1185">Reference proteome</keyword>
<keyword evidence="8" id="KW-1133">Transmembrane helix</keyword>
<evidence type="ECO:0000259" key="9">
    <source>
        <dbReference type="PROSITE" id="PS50011"/>
    </source>
</evidence>
<feature type="binding site" evidence="6">
    <location>
        <position position="55"/>
    </location>
    <ligand>
        <name>ATP</name>
        <dbReference type="ChEBI" id="CHEBI:30616"/>
    </ligand>
</feature>
<feature type="repeat" description="WD" evidence="5">
    <location>
        <begin position="447"/>
        <end position="488"/>
    </location>
</feature>
<evidence type="ECO:0000256" key="5">
    <source>
        <dbReference type="PROSITE-ProRule" id="PRU00221"/>
    </source>
</evidence>
<keyword evidence="3 6" id="KW-0547">Nucleotide-binding</keyword>
<dbReference type="CDD" id="cd14014">
    <property type="entry name" value="STKc_PknB_like"/>
    <property type="match status" value="1"/>
</dbReference>
<dbReference type="PROSITE" id="PS00678">
    <property type="entry name" value="WD_REPEATS_1"/>
    <property type="match status" value="6"/>
</dbReference>
<evidence type="ECO:0000256" key="3">
    <source>
        <dbReference type="ARBA" id="ARBA00022741"/>
    </source>
</evidence>
<feature type="region of interest" description="Disordered" evidence="7">
    <location>
        <begin position="395"/>
        <end position="447"/>
    </location>
</feature>
<dbReference type="SUPFAM" id="SSF50978">
    <property type="entry name" value="WD40 repeat-like"/>
    <property type="match status" value="1"/>
</dbReference>
<evidence type="ECO:0000313" key="10">
    <source>
        <dbReference type="EMBL" id="CUU60300.1"/>
    </source>
</evidence>
<dbReference type="PROSITE" id="PS50294">
    <property type="entry name" value="WD_REPEATS_REGION"/>
    <property type="match status" value="7"/>
</dbReference>
<keyword evidence="8" id="KW-0812">Transmembrane</keyword>
<dbReference type="InterPro" id="IPR036322">
    <property type="entry name" value="WD40_repeat_dom_sf"/>
</dbReference>
<dbReference type="PRINTS" id="PR00320">
    <property type="entry name" value="GPROTEINBRPT"/>
</dbReference>
<name>A0A0S4QZA1_9ACTN</name>
<feature type="compositionally biased region" description="Low complexity" evidence="7">
    <location>
        <begin position="395"/>
        <end position="430"/>
    </location>
</feature>
<feature type="repeat" description="WD" evidence="5">
    <location>
        <begin position="493"/>
        <end position="534"/>
    </location>
</feature>
<dbReference type="AlphaFoldDB" id="A0A0S4QZA1"/>
<dbReference type="PANTHER" id="PTHR22847">
    <property type="entry name" value="WD40 REPEAT PROTEIN"/>
    <property type="match status" value="1"/>
</dbReference>
<dbReference type="SMART" id="SM00220">
    <property type="entry name" value="S_TKc"/>
    <property type="match status" value="1"/>
</dbReference>
<dbReference type="InterPro" id="IPR001680">
    <property type="entry name" value="WD40_rpt"/>
</dbReference>
<feature type="repeat" description="WD" evidence="5">
    <location>
        <begin position="539"/>
        <end position="572"/>
    </location>
</feature>
<keyword evidence="2" id="KW-0677">Repeat</keyword>
<keyword evidence="8" id="KW-0472">Membrane</keyword>
<dbReference type="Pfam" id="PF00400">
    <property type="entry name" value="WD40"/>
    <property type="match status" value="7"/>
</dbReference>
<organism evidence="10 11">
    <name type="scientific">Parafrankia irregularis</name>
    <dbReference type="NCBI Taxonomy" id="795642"/>
    <lineage>
        <taxon>Bacteria</taxon>
        <taxon>Bacillati</taxon>
        <taxon>Actinomycetota</taxon>
        <taxon>Actinomycetes</taxon>
        <taxon>Frankiales</taxon>
        <taxon>Frankiaceae</taxon>
        <taxon>Parafrankia</taxon>
    </lineage>
</organism>
<feature type="domain" description="Protein kinase" evidence="9">
    <location>
        <begin position="26"/>
        <end position="273"/>
    </location>
</feature>
<gene>
    <name evidence="10" type="ORF">Ga0074812_13815</name>
</gene>
<dbReference type="CDD" id="cd00200">
    <property type="entry name" value="WD40"/>
    <property type="match status" value="1"/>
</dbReference>
<evidence type="ECO:0000313" key="11">
    <source>
        <dbReference type="Proteomes" id="UP000198802"/>
    </source>
</evidence>
<dbReference type="InterPro" id="IPR011009">
    <property type="entry name" value="Kinase-like_dom_sf"/>
</dbReference>
<evidence type="ECO:0000256" key="2">
    <source>
        <dbReference type="ARBA" id="ARBA00022737"/>
    </source>
</evidence>
<dbReference type="PROSITE" id="PS50011">
    <property type="entry name" value="PROTEIN_KINASE_DOM"/>
    <property type="match status" value="1"/>
</dbReference>
<dbReference type="PROSITE" id="PS50082">
    <property type="entry name" value="WD_REPEATS_2"/>
    <property type="match status" value="7"/>
</dbReference>
<dbReference type="InterPro" id="IPR000719">
    <property type="entry name" value="Prot_kinase_dom"/>
</dbReference>
<dbReference type="InterPro" id="IPR017441">
    <property type="entry name" value="Protein_kinase_ATP_BS"/>
</dbReference>
<dbReference type="InterPro" id="IPR008271">
    <property type="entry name" value="Ser/Thr_kinase_AS"/>
</dbReference>
<feature type="repeat" description="WD" evidence="5">
    <location>
        <begin position="631"/>
        <end position="664"/>
    </location>
</feature>
<feature type="transmembrane region" description="Helical" evidence="8">
    <location>
        <begin position="365"/>
        <end position="387"/>
    </location>
</feature>
<dbReference type="InterPro" id="IPR020472">
    <property type="entry name" value="WD40_PAC1"/>
</dbReference>
<feature type="repeat" description="WD" evidence="5">
    <location>
        <begin position="585"/>
        <end position="626"/>
    </location>
</feature>
<dbReference type="SUPFAM" id="SSF56112">
    <property type="entry name" value="Protein kinase-like (PK-like)"/>
    <property type="match status" value="1"/>
</dbReference>
<feature type="repeat" description="WD" evidence="5">
    <location>
        <begin position="677"/>
        <end position="710"/>
    </location>
</feature>
<dbReference type="Pfam" id="PF00069">
    <property type="entry name" value="Pkinase"/>
    <property type="match status" value="1"/>
</dbReference>
<evidence type="ECO:0000256" key="6">
    <source>
        <dbReference type="PROSITE-ProRule" id="PRU10141"/>
    </source>
</evidence>
<evidence type="ECO:0000256" key="7">
    <source>
        <dbReference type="SAM" id="MobiDB-lite"/>
    </source>
</evidence>
<dbReference type="GO" id="GO:0005524">
    <property type="term" value="F:ATP binding"/>
    <property type="evidence" value="ECO:0007669"/>
    <property type="project" value="UniProtKB-UniRule"/>
</dbReference>
<dbReference type="Proteomes" id="UP000198802">
    <property type="component" value="Unassembled WGS sequence"/>
</dbReference>
<proteinExistence type="predicted"/>
<keyword evidence="1 5" id="KW-0853">WD repeat</keyword>
<dbReference type="PROSITE" id="PS00107">
    <property type="entry name" value="PROTEIN_KINASE_ATP"/>
    <property type="match status" value="1"/>
</dbReference>
<accession>A0A0S4QZA1</accession>
<evidence type="ECO:0000256" key="8">
    <source>
        <dbReference type="SAM" id="Phobius"/>
    </source>
</evidence>
<dbReference type="InterPro" id="IPR015943">
    <property type="entry name" value="WD40/YVTN_repeat-like_dom_sf"/>
</dbReference>
<dbReference type="PROSITE" id="PS00108">
    <property type="entry name" value="PROTEIN_KINASE_ST"/>
    <property type="match status" value="1"/>
</dbReference>
<evidence type="ECO:0000256" key="4">
    <source>
        <dbReference type="ARBA" id="ARBA00022840"/>
    </source>
</evidence>
<dbReference type="PANTHER" id="PTHR22847:SF637">
    <property type="entry name" value="WD REPEAT DOMAIN 5B"/>
    <property type="match status" value="1"/>
</dbReference>
<dbReference type="InterPro" id="IPR019775">
    <property type="entry name" value="WD40_repeat_CS"/>
</dbReference>
<keyword evidence="4 6" id="KW-0067">ATP-binding</keyword>
<reference evidence="11" key="1">
    <citation type="submission" date="2015-11" db="EMBL/GenBank/DDBJ databases">
        <authorList>
            <person name="Varghese N."/>
        </authorList>
    </citation>
    <scope>NUCLEOTIDE SEQUENCE [LARGE SCALE GENOMIC DNA]</scope>
    <source>
        <strain evidence="11">DSM 45899</strain>
    </source>
</reference>
<dbReference type="Gene3D" id="2.130.10.10">
    <property type="entry name" value="YVTN repeat-like/Quinoprotein amine dehydrogenase"/>
    <property type="match status" value="3"/>
</dbReference>
<feature type="repeat" description="WD" evidence="5">
    <location>
        <begin position="723"/>
        <end position="757"/>
    </location>
</feature>
<dbReference type="GO" id="GO:0004672">
    <property type="term" value="F:protein kinase activity"/>
    <property type="evidence" value="ECO:0007669"/>
    <property type="project" value="InterPro"/>
</dbReference>
<protein>
    <submittedName>
        <fullName evidence="10">WD domain-containing protein, G-beta repeat-containing protein</fullName>
    </submittedName>
</protein>
<sequence length="757" mass="78597">MRGRDRGRGRLMIEDKAQIAAALPGYEIGGRLGRGAFGLVLAGRHRELGRDVAIKILPADQGGVAGRSWSEARVLASLDHPHIIRVYDALTIGDLHLLVMELLAGGPLTTREYDMTVEAGCAVGLAVAAALSYAHGRGVLHRDIKPSNVLFDAAGRPKVADFGIAKIAQGTVTTASAVSGTPRYMAPEQILGGQLGAATDLYALGIMLYELLGDDPPFDPALPAAGFIHHHLNVMPAPPTGVAEPIAEVVMRCLAKDPADRHPSARAFALDLAAAAAAVCSQGWSDRAGIGLSIDDAVRAAAEAPATRVLAPHIPDGAEPQPDSTSDLPTQRAAHPSTPDVASDSDGATREARTWRPGRSLPRRFRLPAAAAAALLAIVGVILALTLPTGGDPAALSAGESPASGASAGTPTSTTPTASRRSTASQAPTANPGPIAPLNPRPVSSALTGHTNVVSSVALSPDGRTMASASWDSTVRLWDVTDRSAPRPLGSPLTGHTGYVFSVDFSPDGRTLASAGWDSTVRLWDVSDRDAPRPLGAPLTGHAEGLYSVAFAPDGRTLASASDDNTVRLWDVTDVAAPRLLESALTGHTDYVFSVAFSPDGRTIATASGDYTVRLWDVTNRNAPRSLGPALTGHTNPVRSVAFSPDGHVLASASDDKTVRLWDVTDLAAPRPLGAPVTGHTEYVFSVAFSPDGRTLASASGDFTVRLWDVTEPGVPVPVASPLTNHASYVYSVAFAPDGRTIASGSGDFTVRLWALN</sequence>
<dbReference type="SMART" id="SM00320">
    <property type="entry name" value="WD40"/>
    <property type="match status" value="8"/>
</dbReference>
<feature type="region of interest" description="Disordered" evidence="7">
    <location>
        <begin position="308"/>
        <end position="357"/>
    </location>
</feature>
<evidence type="ECO:0000256" key="1">
    <source>
        <dbReference type="ARBA" id="ARBA00022574"/>
    </source>
</evidence>